<keyword evidence="2" id="KW-1133">Transmembrane helix</keyword>
<feature type="region of interest" description="Disordered" evidence="1">
    <location>
        <begin position="67"/>
        <end position="118"/>
    </location>
</feature>
<evidence type="ECO:0000256" key="1">
    <source>
        <dbReference type="SAM" id="MobiDB-lite"/>
    </source>
</evidence>
<dbReference type="AlphaFoldDB" id="A0A3S0IE72"/>
<dbReference type="Proteomes" id="UP000267418">
    <property type="component" value="Unassembled WGS sequence"/>
</dbReference>
<feature type="domain" description="Zinc finger/thioredoxin putative" evidence="3">
    <location>
        <begin position="3"/>
        <end position="39"/>
    </location>
</feature>
<feature type="region of interest" description="Disordered" evidence="1">
    <location>
        <begin position="132"/>
        <end position="247"/>
    </location>
</feature>
<dbReference type="NCBIfam" id="TIGR02098">
    <property type="entry name" value="MJ0042_CXXC"/>
    <property type="match status" value="1"/>
</dbReference>
<keyword evidence="2" id="KW-0812">Transmembrane</keyword>
<feature type="compositionally biased region" description="Pro residues" evidence="1">
    <location>
        <begin position="176"/>
        <end position="187"/>
    </location>
</feature>
<gene>
    <name evidence="4" type="ORF">EJP69_09450</name>
</gene>
<name>A0A3S0IE72_9BURK</name>
<dbReference type="InterPro" id="IPR021834">
    <property type="entry name" value="DUF3426"/>
</dbReference>
<dbReference type="RefSeq" id="WP_126469656.1">
    <property type="nucleotide sequence ID" value="NZ_RXOE01000002.1"/>
</dbReference>
<evidence type="ECO:0000313" key="5">
    <source>
        <dbReference type="Proteomes" id="UP000267418"/>
    </source>
</evidence>
<dbReference type="Pfam" id="PF11906">
    <property type="entry name" value="DUF3426"/>
    <property type="match status" value="1"/>
</dbReference>
<comment type="caution">
    <text evidence="4">The sequence shown here is derived from an EMBL/GenBank/DDBJ whole genome shotgun (WGS) entry which is preliminary data.</text>
</comment>
<evidence type="ECO:0000259" key="3">
    <source>
        <dbReference type="Pfam" id="PF13719"/>
    </source>
</evidence>
<dbReference type="InterPro" id="IPR011723">
    <property type="entry name" value="Znf/thioredoxin_put"/>
</dbReference>
<keyword evidence="2" id="KW-0472">Membrane</keyword>
<reference evidence="4 5" key="1">
    <citation type="submission" date="2018-12" db="EMBL/GenBank/DDBJ databases">
        <title>The genome of Variovorax gossypii DSM 100435.</title>
        <authorList>
            <person name="Gao J."/>
            <person name="Sun J."/>
        </authorList>
    </citation>
    <scope>NUCLEOTIDE SEQUENCE [LARGE SCALE GENOMIC DNA]</scope>
    <source>
        <strain evidence="4 5">DSM 100435</strain>
    </source>
</reference>
<organism evidence="4 5">
    <name type="scientific">Variovorax gossypii</name>
    <dbReference type="NCBI Taxonomy" id="1679495"/>
    <lineage>
        <taxon>Bacteria</taxon>
        <taxon>Pseudomonadati</taxon>
        <taxon>Pseudomonadota</taxon>
        <taxon>Betaproteobacteria</taxon>
        <taxon>Burkholderiales</taxon>
        <taxon>Comamonadaceae</taxon>
        <taxon>Variovorax</taxon>
    </lineage>
</organism>
<dbReference type="EMBL" id="RXOE01000002">
    <property type="protein sequence ID" value="RTQ34636.1"/>
    <property type="molecule type" value="Genomic_DNA"/>
</dbReference>
<feature type="transmembrane region" description="Helical" evidence="2">
    <location>
        <begin position="324"/>
        <end position="345"/>
    </location>
</feature>
<keyword evidence="5" id="KW-1185">Reference proteome</keyword>
<feature type="compositionally biased region" description="Acidic residues" evidence="1">
    <location>
        <begin position="96"/>
        <end position="105"/>
    </location>
</feature>
<feature type="compositionally biased region" description="Pro residues" evidence="1">
    <location>
        <begin position="195"/>
        <end position="208"/>
    </location>
</feature>
<proteinExistence type="predicted"/>
<protein>
    <submittedName>
        <fullName evidence="4">DUF3426 domain-containing protein</fullName>
    </submittedName>
</protein>
<accession>A0A3S0IE72</accession>
<dbReference type="Pfam" id="PF13719">
    <property type="entry name" value="Zn_ribbon_5"/>
    <property type="match status" value="1"/>
</dbReference>
<feature type="compositionally biased region" description="Basic and acidic residues" evidence="1">
    <location>
        <begin position="221"/>
        <end position="247"/>
    </location>
</feature>
<evidence type="ECO:0000313" key="4">
    <source>
        <dbReference type="EMBL" id="RTQ34636.1"/>
    </source>
</evidence>
<sequence length="482" mass="51724">MSLVTRCPACTTTFKVVRDQLRISDGWVRCGRCSNVFDATLDLHETADGSPAPVQGSGYMPGLVEQQPAAEASPPAPAPEPLIEEEEPAPAASTTEDADFFDDEPEHQHRSREEEDLLPPDALVLAPAPAVVSPPAQDRSPPPPSAPLPAFSLTLPEHGIAADEPWSDLDVSEPAWRPPPSTLPPFPNIDLNLAAPPPAPPPPAPPLPVASRAKATTMRTLIERASDEGEDAERERAREQQEKEHDQVQMQKALRRARAKSAKIASAKAREERVAAQAPAIVVQAESEPELNARASDFELPVGHPFADEDDSAEKQAGFWQRKGVRVVLILLVVLAALLLVLQIIRHERDGIVARQPNLRPALAALCQYTGCELGALRQIGDIVIEGAAFAREKSGGNDYRLSFTLRNGATVPLAMPAVELSLLDTQERAVVRRVLMPADYGASAVLAARADRAASLPLTLSASEAAALPPVAGYRVEAFYP</sequence>
<dbReference type="OrthoDB" id="5294582at2"/>
<evidence type="ECO:0000256" key="2">
    <source>
        <dbReference type="SAM" id="Phobius"/>
    </source>
</evidence>